<evidence type="ECO:0000256" key="1">
    <source>
        <dbReference type="SAM" id="Phobius"/>
    </source>
</evidence>
<dbReference type="AlphaFoldDB" id="A0A645HCY6"/>
<protein>
    <submittedName>
        <fullName evidence="2">Uncharacterized protein</fullName>
    </submittedName>
</protein>
<keyword evidence="1" id="KW-1133">Transmembrane helix</keyword>
<comment type="caution">
    <text evidence="2">The sequence shown here is derived from an EMBL/GenBank/DDBJ whole genome shotgun (WGS) entry which is preliminary data.</text>
</comment>
<name>A0A645HCY6_9ZZZZ</name>
<feature type="transmembrane region" description="Helical" evidence="1">
    <location>
        <begin position="69"/>
        <end position="89"/>
    </location>
</feature>
<reference evidence="2" key="1">
    <citation type="submission" date="2019-08" db="EMBL/GenBank/DDBJ databases">
        <authorList>
            <person name="Kucharzyk K."/>
            <person name="Murdoch R.W."/>
            <person name="Higgins S."/>
            <person name="Loffler F."/>
        </authorList>
    </citation>
    <scope>NUCLEOTIDE SEQUENCE</scope>
</reference>
<organism evidence="2">
    <name type="scientific">bioreactor metagenome</name>
    <dbReference type="NCBI Taxonomy" id="1076179"/>
    <lineage>
        <taxon>unclassified sequences</taxon>
        <taxon>metagenomes</taxon>
        <taxon>ecological metagenomes</taxon>
    </lineage>
</organism>
<accession>A0A645HCY6</accession>
<proteinExistence type="predicted"/>
<sequence>MILLYFINFNIIISKLNNKTKAPAIIQMIKKLLLIKFIKDSPNSELPNTKGINAITILVMIPNSSVNTLLSLSFFLSILFLVPLFINIWNFSLPQTCSKFSSLAESI</sequence>
<keyword evidence="1" id="KW-0472">Membrane</keyword>
<gene>
    <name evidence="2" type="ORF">SDC9_183494</name>
</gene>
<dbReference type="EMBL" id="VSSQ01089889">
    <property type="protein sequence ID" value="MPN35989.1"/>
    <property type="molecule type" value="Genomic_DNA"/>
</dbReference>
<keyword evidence="1" id="KW-0812">Transmembrane</keyword>
<evidence type="ECO:0000313" key="2">
    <source>
        <dbReference type="EMBL" id="MPN35989.1"/>
    </source>
</evidence>